<evidence type="ECO:0000256" key="2">
    <source>
        <dbReference type="ARBA" id="ARBA00022884"/>
    </source>
</evidence>
<keyword evidence="3 6" id="KW-0133">Cell shape</keyword>
<dbReference type="InterPro" id="IPR038008">
    <property type="entry name" value="Jag_KH"/>
</dbReference>
<comment type="caution">
    <text evidence="9">The sequence shown here is derived from an EMBL/GenBank/DDBJ whole genome shotgun (WGS) entry which is preliminary data.</text>
</comment>
<evidence type="ECO:0000256" key="1">
    <source>
        <dbReference type="ARBA" id="ARBA00022490"/>
    </source>
</evidence>
<dbReference type="InterPro" id="IPR001374">
    <property type="entry name" value="R3H_dom"/>
</dbReference>
<evidence type="ECO:0000256" key="6">
    <source>
        <dbReference type="HAMAP-Rule" id="MF_00867"/>
    </source>
</evidence>
<dbReference type="InterPro" id="IPR015946">
    <property type="entry name" value="KH_dom-like_a/b"/>
</dbReference>
<proteinExistence type="inferred from homology"/>
<dbReference type="GO" id="GO:0008360">
    <property type="term" value="P:regulation of cell shape"/>
    <property type="evidence" value="ECO:0007669"/>
    <property type="project" value="UniProtKB-KW"/>
</dbReference>
<accession>A0A7V3YF59</accession>
<dbReference type="SUPFAM" id="SSF82708">
    <property type="entry name" value="R3H domain"/>
    <property type="match status" value="1"/>
</dbReference>
<keyword evidence="4 6" id="KW-0143">Chaperone</keyword>
<dbReference type="PANTHER" id="PTHR35800:SF1">
    <property type="entry name" value="RNA-BINDING PROTEIN KHPB"/>
    <property type="match status" value="1"/>
</dbReference>
<sequence>MKRSVEVSGKSLEEVLERAARYFDVPPEQLGYEVLSETKGFLSVFVPRMVKVRVWVKDEEEIAPETEPPEAQKAPAQDFSEVQESLDRFLGELVEKMGLEVTVNVTQEDGVLRCALDGKDAGVLIGRKGETLEALEVLVRTFLARRGHGELPLEVDVSGYRKRREEALRKLAERMARKVVREKKRVRLAPMNARERRIIHTALKDHPQVVTYSVGEEPHRRVVIDLKTQKRSGGKQKPVKRHARSRGNEGGSPQPGKDHEG</sequence>
<dbReference type="NCBIfam" id="NF041568">
    <property type="entry name" value="Jag_EloR"/>
    <property type="match status" value="1"/>
</dbReference>
<dbReference type="InterPro" id="IPR036867">
    <property type="entry name" value="R3H_dom_sf"/>
</dbReference>
<organism evidence="9">
    <name type="scientific">Candidatus Caldatribacterium californiense</name>
    <dbReference type="NCBI Taxonomy" id="1454726"/>
    <lineage>
        <taxon>Bacteria</taxon>
        <taxon>Pseudomonadati</taxon>
        <taxon>Atribacterota</taxon>
        <taxon>Atribacteria</taxon>
        <taxon>Atribacterales</taxon>
        <taxon>Candidatus Caldatribacteriaceae</taxon>
        <taxon>Candidatus Caldatribacterium</taxon>
    </lineage>
</organism>
<dbReference type="CDD" id="cd02414">
    <property type="entry name" value="KH-II_Jag"/>
    <property type="match status" value="1"/>
</dbReference>
<comment type="function">
    <text evidence="6">A probable RNA chaperone. Forms a complex with KhpA which binds to cellular RNA and controls its expression. Plays a role in peptidoglycan (PG) homeostasis and cell length regulation.</text>
</comment>
<feature type="compositionally biased region" description="Basic residues" evidence="7">
    <location>
        <begin position="229"/>
        <end position="245"/>
    </location>
</feature>
<dbReference type="Pfam" id="PF13083">
    <property type="entry name" value="KH_KhpA-B"/>
    <property type="match status" value="1"/>
</dbReference>
<comment type="domain">
    <text evidence="6">Has an N-terminal Jag-N domain and 2 RNA-binding domains (KH and R3H).</text>
</comment>
<gene>
    <name evidence="6" type="primary">khpB</name>
    <name evidence="6" type="synonym">eloR</name>
    <name evidence="9" type="ORF">ENV30_01365</name>
</gene>
<comment type="subcellular location">
    <subcellularLocation>
        <location evidence="6">Cytoplasm</location>
    </subcellularLocation>
</comment>
<reference evidence="9" key="1">
    <citation type="journal article" date="2020" name="mSystems">
        <title>Genome- and Community-Level Interaction Insights into Carbon Utilization and Element Cycling Functions of Hydrothermarchaeota in Hydrothermal Sediment.</title>
        <authorList>
            <person name="Zhou Z."/>
            <person name="Liu Y."/>
            <person name="Xu W."/>
            <person name="Pan J."/>
            <person name="Luo Z.H."/>
            <person name="Li M."/>
        </authorList>
    </citation>
    <scope>NUCLEOTIDE SEQUENCE [LARGE SCALE GENOMIC DNA]</scope>
    <source>
        <strain evidence="9">SpSt-747</strain>
    </source>
</reference>
<evidence type="ECO:0000256" key="5">
    <source>
        <dbReference type="ARBA" id="ARBA00023316"/>
    </source>
</evidence>
<dbReference type="GO" id="GO:0009252">
    <property type="term" value="P:peptidoglycan biosynthetic process"/>
    <property type="evidence" value="ECO:0007669"/>
    <property type="project" value="UniProtKB-UniRule"/>
</dbReference>
<dbReference type="AlphaFoldDB" id="A0A7V3YF59"/>
<dbReference type="GO" id="GO:0071555">
    <property type="term" value="P:cell wall organization"/>
    <property type="evidence" value="ECO:0007669"/>
    <property type="project" value="UniProtKB-KW"/>
</dbReference>
<dbReference type="GO" id="GO:0005737">
    <property type="term" value="C:cytoplasm"/>
    <property type="evidence" value="ECO:0007669"/>
    <property type="project" value="UniProtKB-SubCell"/>
</dbReference>
<dbReference type="Gene3D" id="3.30.300.20">
    <property type="match status" value="1"/>
</dbReference>
<keyword evidence="2 6" id="KW-0694">RNA-binding</keyword>
<comment type="subunit">
    <text evidence="6">Forms a complex with KhpA.</text>
</comment>
<dbReference type="Pfam" id="PF01424">
    <property type="entry name" value="R3H"/>
    <property type="match status" value="1"/>
</dbReference>
<keyword evidence="5 6" id="KW-0961">Cell wall biogenesis/degradation</keyword>
<comment type="caution">
    <text evidence="6">Lacks conserved residue(s) required for the propagation of feature annotation.</text>
</comment>
<dbReference type="SMART" id="SM01245">
    <property type="entry name" value="Jag_N"/>
    <property type="match status" value="1"/>
</dbReference>
<dbReference type="SMART" id="SM00393">
    <property type="entry name" value="R3H"/>
    <property type="match status" value="1"/>
</dbReference>
<dbReference type="InterPro" id="IPR034079">
    <property type="entry name" value="R3H_KhpB"/>
</dbReference>
<dbReference type="GO" id="GO:0003723">
    <property type="term" value="F:RNA binding"/>
    <property type="evidence" value="ECO:0007669"/>
    <property type="project" value="UniProtKB-UniRule"/>
</dbReference>
<dbReference type="PANTHER" id="PTHR35800">
    <property type="entry name" value="PROTEIN JAG"/>
    <property type="match status" value="1"/>
</dbReference>
<evidence type="ECO:0000259" key="8">
    <source>
        <dbReference type="PROSITE" id="PS51061"/>
    </source>
</evidence>
<dbReference type="Pfam" id="PF14804">
    <property type="entry name" value="Jag_N"/>
    <property type="match status" value="1"/>
</dbReference>
<comment type="similarity">
    <text evidence="6">Belongs to the KhpB RNA-binding protein family.</text>
</comment>
<evidence type="ECO:0000313" key="9">
    <source>
        <dbReference type="EMBL" id="HGI29950.1"/>
    </source>
</evidence>
<keyword evidence="1 6" id="KW-0963">Cytoplasm</keyword>
<evidence type="ECO:0000256" key="3">
    <source>
        <dbReference type="ARBA" id="ARBA00022960"/>
    </source>
</evidence>
<dbReference type="InterPro" id="IPR032782">
    <property type="entry name" value="KhpB_N"/>
</dbReference>
<evidence type="ECO:0000256" key="4">
    <source>
        <dbReference type="ARBA" id="ARBA00023186"/>
    </source>
</evidence>
<name>A0A7V3YF59_9BACT</name>
<dbReference type="CDD" id="cd02644">
    <property type="entry name" value="R3H_jag"/>
    <property type="match status" value="1"/>
</dbReference>
<feature type="region of interest" description="Disordered" evidence="7">
    <location>
        <begin position="224"/>
        <end position="261"/>
    </location>
</feature>
<protein>
    <recommendedName>
        <fullName evidence="6">RNA-binding protein KhpB</fullName>
    </recommendedName>
    <alternativeName>
        <fullName evidence="6">RNA-binding protein EloR</fullName>
    </alternativeName>
</protein>
<dbReference type="HAMAP" id="MF_00867">
    <property type="entry name" value="KhpB"/>
    <property type="match status" value="1"/>
</dbReference>
<dbReference type="PROSITE" id="PS51061">
    <property type="entry name" value="R3H"/>
    <property type="match status" value="1"/>
</dbReference>
<dbReference type="Gene3D" id="3.30.1370.50">
    <property type="entry name" value="R3H-like domain"/>
    <property type="match status" value="1"/>
</dbReference>
<dbReference type="EMBL" id="DTFV01000024">
    <property type="protein sequence ID" value="HGI29950.1"/>
    <property type="molecule type" value="Genomic_DNA"/>
</dbReference>
<evidence type="ECO:0000256" key="7">
    <source>
        <dbReference type="SAM" id="MobiDB-lite"/>
    </source>
</evidence>
<dbReference type="InterPro" id="IPR039247">
    <property type="entry name" value="KhpB"/>
</dbReference>
<dbReference type="InterPro" id="IPR038247">
    <property type="entry name" value="Jag_N_dom_sf"/>
</dbReference>
<feature type="domain" description="R3H" evidence="8">
    <location>
        <begin position="162"/>
        <end position="228"/>
    </location>
</feature>
<dbReference type="Gene3D" id="3.30.30.80">
    <property type="entry name" value="probable RNA-binding protein from clostridium symbiosum atcc 14940"/>
    <property type="match status" value="1"/>
</dbReference>